<name>A0A9E8KQE3_9ALTE</name>
<dbReference type="KEGG" id="asem:NNL22_07090"/>
<dbReference type="Pfam" id="PF22322">
    <property type="entry name" value="DUF6973"/>
    <property type="match status" value="1"/>
</dbReference>
<evidence type="ECO:0000313" key="3">
    <source>
        <dbReference type="Proteomes" id="UP001164472"/>
    </source>
</evidence>
<dbReference type="Proteomes" id="UP001164472">
    <property type="component" value="Chromosome"/>
</dbReference>
<organism evidence="2 3">
    <name type="scientific">Alkalimarinus sediminis</name>
    <dbReference type="NCBI Taxonomy" id="1632866"/>
    <lineage>
        <taxon>Bacteria</taxon>
        <taxon>Pseudomonadati</taxon>
        <taxon>Pseudomonadota</taxon>
        <taxon>Gammaproteobacteria</taxon>
        <taxon>Alteromonadales</taxon>
        <taxon>Alteromonadaceae</taxon>
        <taxon>Alkalimarinus</taxon>
    </lineage>
</organism>
<protein>
    <recommendedName>
        <fullName evidence="1">DUF6973 domain-containing protein</fullName>
    </recommendedName>
</protein>
<dbReference type="InterPro" id="IPR054246">
    <property type="entry name" value="DUF6973"/>
</dbReference>
<sequence length="133" mass="14992">MDYHTAKSFWKKSSSYEKTFLSMHPWLIDDIERGATQATKETIRRFGVNGRNDPSDAFRHCYLSALLTRDIGYSNARFFMEAHELIAGNPDFQMDMHNNSKGFRIGLTGGDDQTLSNTCFAAVKSGALMVTNP</sequence>
<keyword evidence="3" id="KW-1185">Reference proteome</keyword>
<proteinExistence type="predicted"/>
<dbReference type="AlphaFoldDB" id="A0A9E8KQE3"/>
<evidence type="ECO:0000259" key="1">
    <source>
        <dbReference type="Pfam" id="PF22322"/>
    </source>
</evidence>
<dbReference type="EMBL" id="CP101527">
    <property type="protein sequence ID" value="UZW76343.1"/>
    <property type="molecule type" value="Genomic_DNA"/>
</dbReference>
<feature type="domain" description="DUF6973" evidence="1">
    <location>
        <begin position="21"/>
        <end position="119"/>
    </location>
</feature>
<accession>A0A9E8KQE3</accession>
<gene>
    <name evidence="2" type="ORF">NNL22_07090</name>
</gene>
<dbReference type="RefSeq" id="WP_251812021.1">
    <property type="nucleotide sequence ID" value="NZ_CP101527.1"/>
</dbReference>
<evidence type="ECO:0000313" key="2">
    <source>
        <dbReference type="EMBL" id="UZW76343.1"/>
    </source>
</evidence>
<reference evidence="2" key="1">
    <citation type="submission" date="2022-07" db="EMBL/GenBank/DDBJ databases">
        <title>Alkalimarinus sp. nov., isolated from gut of a Alitta virens.</title>
        <authorList>
            <person name="Yang A.I."/>
            <person name="Shin N.-R."/>
        </authorList>
    </citation>
    <scope>NUCLEOTIDE SEQUENCE</scope>
    <source>
        <strain evidence="2">FA028</strain>
    </source>
</reference>